<feature type="region of interest" description="Disordered" evidence="1">
    <location>
        <begin position="1"/>
        <end position="23"/>
    </location>
</feature>
<feature type="compositionally biased region" description="Basic residues" evidence="1">
    <location>
        <begin position="110"/>
        <end position="120"/>
    </location>
</feature>
<gene>
    <name evidence="2" type="ORF">LX32DRAFT_292252</name>
</gene>
<accession>A0AAD9LTM4</accession>
<name>A0AAD9LTM4_9PEZI</name>
<dbReference type="AlphaFoldDB" id="A0AAD9LTM4"/>
<proteinExistence type="predicted"/>
<comment type="caution">
    <text evidence="2">The sequence shown here is derived from an EMBL/GenBank/DDBJ whole genome shotgun (WGS) entry which is preliminary data.</text>
</comment>
<dbReference type="EMBL" id="MU843176">
    <property type="protein sequence ID" value="KAK2020759.1"/>
    <property type="molecule type" value="Genomic_DNA"/>
</dbReference>
<keyword evidence="3" id="KW-1185">Reference proteome</keyword>
<dbReference type="Proteomes" id="UP001232148">
    <property type="component" value="Unassembled WGS sequence"/>
</dbReference>
<protein>
    <submittedName>
        <fullName evidence="2">Uncharacterized protein</fullName>
    </submittedName>
</protein>
<feature type="region of interest" description="Disordered" evidence="1">
    <location>
        <begin position="76"/>
        <end position="129"/>
    </location>
</feature>
<organism evidence="2 3">
    <name type="scientific">Colletotrichum zoysiae</name>
    <dbReference type="NCBI Taxonomy" id="1216348"/>
    <lineage>
        <taxon>Eukaryota</taxon>
        <taxon>Fungi</taxon>
        <taxon>Dikarya</taxon>
        <taxon>Ascomycota</taxon>
        <taxon>Pezizomycotina</taxon>
        <taxon>Sordariomycetes</taxon>
        <taxon>Hypocreomycetidae</taxon>
        <taxon>Glomerellales</taxon>
        <taxon>Glomerellaceae</taxon>
        <taxon>Colletotrichum</taxon>
        <taxon>Colletotrichum graminicola species complex</taxon>
    </lineage>
</organism>
<evidence type="ECO:0000256" key="1">
    <source>
        <dbReference type="SAM" id="MobiDB-lite"/>
    </source>
</evidence>
<evidence type="ECO:0000313" key="3">
    <source>
        <dbReference type="Proteomes" id="UP001232148"/>
    </source>
</evidence>
<evidence type="ECO:0000313" key="2">
    <source>
        <dbReference type="EMBL" id="KAK2020759.1"/>
    </source>
</evidence>
<reference evidence="2" key="1">
    <citation type="submission" date="2021-06" db="EMBL/GenBank/DDBJ databases">
        <title>Comparative genomics, transcriptomics and evolutionary studies reveal genomic signatures of adaptation to plant cell wall in hemibiotrophic fungi.</title>
        <authorList>
            <consortium name="DOE Joint Genome Institute"/>
            <person name="Baroncelli R."/>
            <person name="Diaz J.F."/>
            <person name="Benocci T."/>
            <person name="Peng M."/>
            <person name="Battaglia E."/>
            <person name="Haridas S."/>
            <person name="Andreopoulos W."/>
            <person name="Labutti K."/>
            <person name="Pangilinan J."/>
            <person name="Floch G.L."/>
            <person name="Makela M.R."/>
            <person name="Henrissat B."/>
            <person name="Grigoriev I.V."/>
            <person name="Crouch J.A."/>
            <person name="De Vries R.P."/>
            <person name="Sukno S.A."/>
            <person name="Thon M.R."/>
        </authorList>
    </citation>
    <scope>NUCLEOTIDE SEQUENCE</scope>
    <source>
        <strain evidence="2">MAFF235873</strain>
    </source>
</reference>
<sequence>MNAVACRTSSHLPAKTEKQTKPRIPKTKWCLRGREKMRTRQLEVEGISSMLALHPTRPMQNPMPALCRFRVEKKKEFSDEEKMEEKERPNPLMRKHAMSTRFQNVEQDRRRRRGGGKGRGRGVVDNVVY</sequence>